<reference evidence="3 4" key="1">
    <citation type="journal article" date="2017" name="PLoS Biol.">
        <title>The sea cucumber genome provides insights into morphological evolution and visceral regeneration.</title>
        <authorList>
            <person name="Zhang X."/>
            <person name="Sun L."/>
            <person name="Yuan J."/>
            <person name="Sun Y."/>
            <person name="Gao Y."/>
            <person name="Zhang L."/>
            <person name="Li S."/>
            <person name="Dai H."/>
            <person name="Hamel J.F."/>
            <person name="Liu C."/>
            <person name="Yu Y."/>
            <person name="Liu S."/>
            <person name="Lin W."/>
            <person name="Guo K."/>
            <person name="Jin S."/>
            <person name="Xu P."/>
            <person name="Storey K.B."/>
            <person name="Huan P."/>
            <person name="Zhang T."/>
            <person name="Zhou Y."/>
            <person name="Zhang J."/>
            <person name="Lin C."/>
            <person name="Li X."/>
            <person name="Xing L."/>
            <person name="Huo D."/>
            <person name="Sun M."/>
            <person name="Wang L."/>
            <person name="Mercier A."/>
            <person name="Li F."/>
            <person name="Yang H."/>
            <person name="Xiang J."/>
        </authorList>
    </citation>
    <scope>NUCLEOTIDE SEQUENCE [LARGE SCALE GENOMIC DNA]</scope>
    <source>
        <strain evidence="3">Shaxun</strain>
        <tissue evidence="3">Muscle</tissue>
    </source>
</reference>
<feature type="region of interest" description="Disordered" evidence="2">
    <location>
        <begin position="246"/>
        <end position="276"/>
    </location>
</feature>
<evidence type="ECO:0000313" key="3">
    <source>
        <dbReference type="EMBL" id="PIK56941.1"/>
    </source>
</evidence>
<feature type="compositionally biased region" description="Low complexity" evidence="2">
    <location>
        <begin position="125"/>
        <end position="138"/>
    </location>
</feature>
<sequence>ALKSIGKETNAVTRARDCRTPLSDVNRKRCIHSQRKETKDDTTVCKAEKNDQQRCSVRNGRLQTSKMEEKPFSDGRGLLMDNVDSHQDGKKITQLTDVLLRPPSTFKETVALLSATISPLHEDSSSVISLTSLDSESPSPEEEDEEAEISLQAEDLVCEAIRNAKSQVIKEINDCPEDSINNRQAQEECLATPLQEFTYSTDCLTAGTFLSENGEETLSRSCESPTYEAGFSDVVLDGETWGYGRSLEETDRTDSSKGSEESFECDSSSLLEESRKSNSEMESLIFTDSGLSVNLYEENETTDDVSLDKFLSFQSQPVCEERDNSHGNLFLSVTLSKVLLSAPQLLPVPEMEISNPKSEYEIAKSAGNLWNAQASFQLVDYCTIASPLLRSEIRVEGVNDDSAVSIEIGQERDIKETDRIGGVSATPKTAVRVNRDCGTSPVLQSNQSSMTTPVQTLHQQTEVTPKIHSNQSCNTTPVHVTHTSTVMTPCELMSQSCNTSPVTMVSVETATEQRCTHDVGVGESVATTSEMATQRTPSHVQDKGCGASPPAVQNSCQMTSPIPSEDTGTSMTPISVSPVRLTGFSRKSENSLALMEQMKTSHISNKLLRREVSALKRSKTKWEEHLQKEQLEMKQKMSMMHREKAVILETEQTAKVAAQGEIDELLAQVGQLLNQMGDLESKLRQKDEDIGNLQRLNDERKRKYCDEIKELQDDLCMTYKQHEVEVSELTEKFEQQACYERLYQKAIEKNKLLEGGLESFSKLEDSLQRAAKLQEKMPVVQETFSLVKSLFEQTLVDKAKLAQKTKELDDRTKRFDQDNEARLTEHQRLVDKNEELTLRIEEEEKKVLFADAERERIQEQLQETEESKAKLETEVKNSLAEIESFKLEKDTLEKNLEELQNAEQLAAADRRDDQERLSSRISDLEAKNNEMSETMEKLNEDNGR</sequence>
<feature type="non-terminal residue" evidence="3">
    <location>
        <position position="1"/>
    </location>
</feature>
<dbReference type="OrthoDB" id="10071766at2759"/>
<protein>
    <submittedName>
        <fullName evidence="3">Uncharacterized protein</fullName>
    </submittedName>
</protein>
<feature type="coiled-coil region" evidence="1">
    <location>
        <begin position="648"/>
        <end position="699"/>
    </location>
</feature>
<accession>A0A2G8L9L1</accession>
<feature type="compositionally biased region" description="Basic and acidic residues" evidence="2">
    <location>
        <begin position="908"/>
        <end position="944"/>
    </location>
</feature>
<proteinExistence type="predicted"/>
<name>A0A2G8L9L1_STIJA</name>
<dbReference type="EMBL" id="MRZV01000159">
    <property type="protein sequence ID" value="PIK56941.1"/>
    <property type="molecule type" value="Genomic_DNA"/>
</dbReference>
<dbReference type="Proteomes" id="UP000230750">
    <property type="component" value="Unassembled WGS sequence"/>
</dbReference>
<gene>
    <name evidence="3" type="ORF">BSL78_06142</name>
</gene>
<keyword evidence="1" id="KW-0175">Coiled coil</keyword>
<comment type="caution">
    <text evidence="3">The sequence shown here is derived from an EMBL/GenBank/DDBJ whole genome shotgun (WGS) entry which is preliminary data.</text>
</comment>
<organism evidence="3 4">
    <name type="scientific">Stichopus japonicus</name>
    <name type="common">Sea cucumber</name>
    <dbReference type="NCBI Taxonomy" id="307972"/>
    <lineage>
        <taxon>Eukaryota</taxon>
        <taxon>Metazoa</taxon>
        <taxon>Echinodermata</taxon>
        <taxon>Eleutherozoa</taxon>
        <taxon>Echinozoa</taxon>
        <taxon>Holothuroidea</taxon>
        <taxon>Aspidochirotacea</taxon>
        <taxon>Aspidochirotida</taxon>
        <taxon>Stichopodidae</taxon>
        <taxon>Apostichopus</taxon>
    </lineage>
</organism>
<feature type="region of interest" description="Disordered" evidence="2">
    <location>
        <begin position="124"/>
        <end position="147"/>
    </location>
</feature>
<keyword evidence="4" id="KW-1185">Reference proteome</keyword>
<evidence type="ECO:0000256" key="1">
    <source>
        <dbReference type="SAM" id="Coils"/>
    </source>
</evidence>
<feature type="region of interest" description="Disordered" evidence="2">
    <location>
        <begin position="905"/>
        <end position="944"/>
    </location>
</feature>
<feature type="region of interest" description="Disordered" evidence="2">
    <location>
        <begin position="529"/>
        <end position="552"/>
    </location>
</feature>
<evidence type="ECO:0000313" key="4">
    <source>
        <dbReference type="Proteomes" id="UP000230750"/>
    </source>
</evidence>
<feature type="compositionally biased region" description="Polar residues" evidence="2">
    <location>
        <begin position="529"/>
        <end position="539"/>
    </location>
</feature>
<evidence type="ECO:0000256" key="2">
    <source>
        <dbReference type="SAM" id="MobiDB-lite"/>
    </source>
</evidence>
<dbReference type="AlphaFoldDB" id="A0A2G8L9L1"/>
<feature type="compositionally biased region" description="Basic and acidic residues" evidence="2">
    <location>
        <begin position="246"/>
        <end position="260"/>
    </location>
</feature>